<organism evidence="1 2">
    <name type="scientific">Acidianus rod-shaped virus 2</name>
    <dbReference type="NCBI Taxonomy" id="1732175"/>
    <lineage>
        <taxon>Viruses</taxon>
        <taxon>Adnaviria</taxon>
        <taxon>Zilligvirae</taxon>
        <taxon>Taleaviricota</taxon>
        <taxon>Tokiviricetes</taxon>
        <taxon>Ligamenvirales</taxon>
        <taxon>Rudiviridae</taxon>
        <taxon>Hoswirudivirus</taxon>
        <taxon>Hoswirudivirus pozzuoliense</taxon>
        <taxon>Hoswirudivirus ARV2</taxon>
    </lineage>
</organism>
<evidence type="ECO:0000313" key="1">
    <source>
        <dbReference type="EMBL" id="ALG96909.1"/>
    </source>
</evidence>
<dbReference type="KEGG" id="vg:26887660"/>
<dbReference type="OrthoDB" id="41449at10239"/>
<dbReference type="Proteomes" id="UP000202190">
    <property type="component" value="Segment"/>
</dbReference>
<dbReference type="GeneID" id="26887660"/>
<reference evidence="1 2" key="1">
    <citation type="journal article" date="2015" name="Environ. Microbiol.">
        <title>Novel viral genomes identified from six metagenomes reveal wide distribution of archaeal viruses and high viral diversity in terrestrial hot springs.</title>
        <authorList>
            <person name="Gudbergsdottir S.R."/>
            <person name="Menzel P."/>
            <person name="Krogh A."/>
            <person name="Young M."/>
            <person name="Peng X."/>
        </authorList>
    </citation>
    <scope>NUCLEOTIDE SEQUENCE [LARGE SCALE GENOMIC DNA]</scope>
    <source>
        <strain evidence="1 2">ARV2</strain>
    </source>
</reference>
<sequence length="88" mass="10399">MVKEGLIEYIKEIGKNKITVYKYGNCKLLEFVEIRLDKGDSKTVYVCFFNDEGWFEYCSKTELKYFGVSSFAELKELPEEDLGEMIWE</sequence>
<dbReference type="EMBL" id="KP282675">
    <property type="protein sequence ID" value="ALG96909.1"/>
    <property type="molecule type" value="Genomic_DNA"/>
</dbReference>
<protein>
    <submittedName>
        <fullName evidence="1">Uncharacterized protein</fullName>
    </submittedName>
</protein>
<keyword evidence="2" id="KW-1185">Reference proteome</keyword>
<evidence type="ECO:0000313" key="2">
    <source>
        <dbReference type="Proteomes" id="UP000202190"/>
    </source>
</evidence>
<name>A0A0N9P7A0_9VIRU</name>
<proteinExistence type="predicted"/>
<accession>A0A0N9P7A0</accession>
<dbReference type="RefSeq" id="YP_009230250.1">
    <property type="nucleotide sequence ID" value="NC_029314.1"/>
</dbReference>